<evidence type="ECO:0000256" key="10">
    <source>
        <dbReference type="ARBA" id="ARBA00023306"/>
    </source>
</evidence>
<sequence>MLLHLANFLAQFQTAFQVFNYLTLRVILAALTALMLCLWLGPWVIRRLVEGQIGQAVRDDGPQSHLSKAGTPTMGGAMILLAIAISTLLWGDLTNYYVWIVLLVTLGFGAIGWVDDYRKVVEKNPRGLPARWKYFWQSVVGLGAAIILYATATTPAETSLLIPLFKDVALPLGLFYIVLSYFVIVGSSNAVNLTDGLDGLAIMPTVLVAMGLAVFAYASGNAVFANYLHIPFIQGTGELAIFCATIAGAGLGFLWFNTYPAQVFMGDVGALALGAALGVVAVIVRQEIVLFIMGGIFVLETVSVILQVGSYKLTGRRIFRMAPLHHHYELKGWPEPRVIVRFWIITVVLVLLGLATLKVR</sequence>
<dbReference type="GO" id="GO:0005886">
    <property type="term" value="C:plasma membrane"/>
    <property type="evidence" value="ECO:0007669"/>
    <property type="project" value="UniProtKB-SubCell"/>
</dbReference>
<organism evidence="15 16">
    <name type="scientific">Vreelandella hamiltonii</name>
    <dbReference type="NCBI Taxonomy" id="502829"/>
    <lineage>
        <taxon>Bacteria</taxon>
        <taxon>Pseudomonadati</taxon>
        <taxon>Pseudomonadota</taxon>
        <taxon>Gammaproteobacteria</taxon>
        <taxon>Oceanospirillales</taxon>
        <taxon>Halomonadaceae</taxon>
        <taxon>Vreelandella</taxon>
    </lineage>
</organism>
<dbReference type="PANTHER" id="PTHR22926:SF5">
    <property type="entry name" value="PHOSPHO-N-ACETYLMURAMOYL-PENTAPEPTIDE-TRANSFERASE HOMOLOG"/>
    <property type="match status" value="1"/>
</dbReference>
<dbReference type="UniPathway" id="UPA00219"/>
<feature type="transmembrane region" description="Helical" evidence="12">
    <location>
        <begin position="263"/>
        <end position="284"/>
    </location>
</feature>
<evidence type="ECO:0000256" key="9">
    <source>
        <dbReference type="ARBA" id="ARBA00023136"/>
    </source>
</evidence>
<reference evidence="16" key="1">
    <citation type="journal article" date="2019" name="Int. J. Syst. Evol. Microbiol.">
        <title>The Global Catalogue of Microorganisms (GCM) 10K type strain sequencing project: providing services to taxonomists for standard genome sequencing and annotation.</title>
        <authorList>
            <consortium name="The Broad Institute Genomics Platform"/>
            <consortium name="The Broad Institute Genome Sequencing Center for Infectious Disease"/>
            <person name="Wu L."/>
            <person name="Ma J."/>
        </authorList>
    </citation>
    <scope>NUCLEOTIDE SEQUENCE [LARGE SCALE GENOMIC DNA]</scope>
    <source>
        <strain evidence="16">KCTC 22154</strain>
    </source>
</reference>
<dbReference type="InterPro" id="IPR018480">
    <property type="entry name" value="PNAcMuramoyl-5peptid_Trfase_CS"/>
</dbReference>
<feature type="transmembrane region" description="Helical" evidence="12">
    <location>
        <begin position="338"/>
        <end position="357"/>
    </location>
</feature>
<comment type="subcellular location">
    <subcellularLocation>
        <location evidence="12">Cell membrane</location>
        <topology evidence="12">Multi-pass membrane protein</topology>
    </subcellularLocation>
    <subcellularLocation>
        <location evidence="1">Membrane</location>
        <topology evidence="1">Multi-pass membrane protein</topology>
    </subcellularLocation>
</comment>
<dbReference type="EC" id="2.7.8.13" evidence="12 13"/>
<evidence type="ECO:0000256" key="6">
    <source>
        <dbReference type="ARBA" id="ARBA00022960"/>
    </source>
</evidence>
<dbReference type="EMBL" id="BMXN01000003">
    <property type="protein sequence ID" value="GGW21248.1"/>
    <property type="molecule type" value="Genomic_DNA"/>
</dbReference>
<dbReference type="PROSITE" id="PS01347">
    <property type="entry name" value="MRAY_1"/>
    <property type="match status" value="1"/>
</dbReference>
<comment type="pathway">
    <text evidence="12">Cell wall biogenesis; peptidoglycan biosynthesis.</text>
</comment>
<keyword evidence="3 12" id="KW-0132">Cell division</keyword>
<keyword evidence="9 12" id="KW-0472">Membrane</keyword>
<feature type="transmembrane region" description="Helical" evidence="12">
    <location>
        <begin position="26"/>
        <end position="45"/>
    </location>
</feature>
<evidence type="ECO:0000256" key="8">
    <source>
        <dbReference type="ARBA" id="ARBA00022989"/>
    </source>
</evidence>
<evidence type="ECO:0000256" key="7">
    <source>
        <dbReference type="ARBA" id="ARBA00022984"/>
    </source>
</evidence>
<feature type="transmembrane region" description="Helical" evidence="12">
    <location>
        <begin position="66"/>
        <end position="90"/>
    </location>
</feature>
<dbReference type="Proteomes" id="UP000623776">
    <property type="component" value="Unassembled WGS sequence"/>
</dbReference>
<evidence type="ECO:0000256" key="1">
    <source>
        <dbReference type="ARBA" id="ARBA00004141"/>
    </source>
</evidence>
<dbReference type="GO" id="GO:0008360">
    <property type="term" value="P:regulation of cell shape"/>
    <property type="evidence" value="ECO:0007669"/>
    <property type="project" value="UniProtKB-KW"/>
</dbReference>
<keyword evidence="5 12" id="KW-0812">Transmembrane</keyword>
<evidence type="ECO:0000256" key="13">
    <source>
        <dbReference type="NCBIfam" id="TIGR00445"/>
    </source>
</evidence>
<feature type="transmembrane region" description="Helical" evidence="12">
    <location>
        <begin position="239"/>
        <end position="256"/>
    </location>
</feature>
<dbReference type="GO" id="GO:0008963">
    <property type="term" value="F:phospho-N-acetylmuramoyl-pentapeptide-transferase activity"/>
    <property type="evidence" value="ECO:0007669"/>
    <property type="project" value="UniProtKB-UniRule"/>
</dbReference>
<feature type="binding site" evidence="14">
    <location>
        <position position="267"/>
    </location>
    <ligand>
        <name>Mg(2+)</name>
        <dbReference type="ChEBI" id="CHEBI:18420"/>
    </ligand>
</feature>
<dbReference type="InterPro" id="IPR000715">
    <property type="entry name" value="Glycosyl_transferase_4"/>
</dbReference>
<feature type="transmembrane region" description="Helical" evidence="12">
    <location>
        <begin position="200"/>
        <end position="219"/>
    </location>
</feature>
<keyword evidence="7 12" id="KW-0573">Peptidoglycan synthesis</keyword>
<evidence type="ECO:0000256" key="2">
    <source>
        <dbReference type="ARBA" id="ARBA00005583"/>
    </source>
</evidence>
<gene>
    <name evidence="12 15" type="primary">mraY</name>
    <name evidence="15" type="ORF">GCM10007157_07520</name>
</gene>
<keyword evidence="12 14" id="KW-0479">Metal-binding</keyword>
<protein>
    <recommendedName>
        <fullName evidence="12 13">Phospho-N-acetylmuramoyl-pentapeptide-transferase</fullName>
        <ecNumber evidence="12 13">2.7.8.13</ecNumber>
    </recommendedName>
    <alternativeName>
        <fullName evidence="12">UDP-MurNAc-pentapeptide phosphotransferase</fullName>
    </alternativeName>
</protein>
<dbReference type="GO" id="GO:0071555">
    <property type="term" value="P:cell wall organization"/>
    <property type="evidence" value="ECO:0007669"/>
    <property type="project" value="UniProtKB-KW"/>
</dbReference>
<keyword evidence="6 12" id="KW-0133">Cell shape</keyword>
<name>A0A8H9I2U8_9GAMM</name>
<dbReference type="HAMAP" id="MF_00038">
    <property type="entry name" value="MraY"/>
    <property type="match status" value="1"/>
</dbReference>
<evidence type="ECO:0000256" key="3">
    <source>
        <dbReference type="ARBA" id="ARBA00022618"/>
    </source>
</evidence>
<dbReference type="RefSeq" id="WP_039177387.1">
    <property type="nucleotide sequence ID" value="NZ_BMXN01000003.1"/>
</dbReference>
<comment type="similarity">
    <text evidence="2 12">Belongs to the glycosyltransferase 4 family. MraY subfamily.</text>
</comment>
<comment type="function">
    <text evidence="12">Catalyzes the initial step of the lipid cycle reactions in the biosynthesis of the cell wall peptidoglycan: transfers peptidoglycan precursor phospho-MurNAc-pentapeptide from UDP-MurNAc-pentapeptide onto the lipid carrier undecaprenyl phosphate, yielding undecaprenyl-pyrophosphoryl-MurNAc-pentapeptide, known as lipid I.</text>
</comment>
<comment type="catalytic activity">
    <reaction evidence="12">
        <text>UDP-N-acetyl-alpha-D-muramoyl-L-alanyl-gamma-D-glutamyl-meso-2,6-diaminopimeloyl-D-alanyl-D-alanine + di-trans,octa-cis-undecaprenyl phosphate = di-trans,octa-cis-undecaprenyl diphospho-N-acetyl-alpha-D-muramoyl-L-alanyl-D-glutamyl-meso-2,6-diaminopimeloyl-D-alanyl-D-alanine + UMP</text>
        <dbReference type="Rhea" id="RHEA:28386"/>
        <dbReference type="ChEBI" id="CHEBI:57865"/>
        <dbReference type="ChEBI" id="CHEBI:60392"/>
        <dbReference type="ChEBI" id="CHEBI:61386"/>
        <dbReference type="ChEBI" id="CHEBI:61387"/>
        <dbReference type="EC" id="2.7.8.13"/>
    </reaction>
</comment>
<feature type="transmembrane region" description="Helical" evidence="12">
    <location>
        <begin position="96"/>
        <end position="114"/>
    </location>
</feature>
<keyword evidence="11 12" id="KW-0961">Cell wall biogenesis/degradation</keyword>
<evidence type="ECO:0000256" key="5">
    <source>
        <dbReference type="ARBA" id="ARBA00022692"/>
    </source>
</evidence>
<evidence type="ECO:0000256" key="14">
    <source>
        <dbReference type="PIRSR" id="PIRSR600715-1"/>
    </source>
</evidence>
<dbReference type="GO" id="GO:0009252">
    <property type="term" value="P:peptidoglycan biosynthetic process"/>
    <property type="evidence" value="ECO:0007669"/>
    <property type="project" value="UniProtKB-UniRule"/>
</dbReference>
<evidence type="ECO:0000313" key="15">
    <source>
        <dbReference type="EMBL" id="GGW21248.1"/>
    </source>
</evidence>
<comment type="caution">
    <text evidence="15">The sequence shown here is derived from an EMBL/GenBank/DDBJ whole genome shotgun (WGS) entry which is preliminary data.</text>
</comment>
<evidence type="ECO:0000256" key="12">
    <source>
        <dbReference type="HAMAP-Rule" id="MF_00038"/>
    </source>
</evidence>
<keyword evidence="4 12" id="KW-0808">Transferase</keyword>
<keyword evidence="10 12" id="KW-0131">Cell cycle</keyword>
<evidence type="ECO:0000313" key="16">
    <source>
        <dbReference type="Proteomes" id="UP000623776"/>
    </source>
</evidence>
<accession>A0A8H9I2U8</accession>
<dbReference type="NCBIfam" id="TIGR00445">
    <property type="entry name" value="mraY"/>
    <property type="match status" value="1"/>
</dbReference>
<dbReference type="CDD" id="cd06852">
    <property type="entry name" value="GT_MraY"/>
    <property type="match status" value="1"/>
</dbReference>
<dbReference type="AlphaFoldDB" id="A0A8H9I2U8"/>
<dbReference type="PROSITE" id="PS01348">
    <property type="entry name" value="MRAY_2"/>
    <property type="match status" value="1"/>
</dbReference>
<keyword evidence="16" id="KW-1185">Reference proteome</keyword>
<dbReference type="Pfam" id="PF00953">
    <property type="entry name" value="Glycos_transf_4"/>
    <property type="match status" value="1"/>
</dbReference>
<keyword evidence="8 12" id="KW-1133">Transmembrane helix</keyword>
<keyword evidence="12" id="KW-1003">Cell membrane</keyword>
<feature type="transmembrane region" description="Helical" evidence="12">
    <location>
        <begin position="134"/>
        <end position="152"/>
    </location>
</feature>
<dbReference type="GO" id="GO:0051301">
    <property type="term" value="P:cell division"/>
    <property type="evidence" value="ECO:0007669"/>
    <property type="project" value="UniProtKB-KW"/>
</dbReference>
<feature type="transmembrane region" description="Helical" evidence="12">
    <location>
        <begin position="172"/>
        <end position="193"/>
    </location>
</feature>
<dbReference type="PANTHER" id="PTHR22926">
    <property type="entry name" value="PHOSPHO-N-ACETYLMURAMOYL-PENTAPEPTIDE-TRANSFERASE"/>
    <property type="match status" value="1"/>
</dbReference>
<evidence type="ECO:0000256" key="4">
    <source>
        <dbReference type="ARBA" id="ARBA00022679"/>
    </source>
</evidence>
<feature type="transmembrane region" description="Helical" evidence="12">
    <location>
        <begin position="290"/>
        <end position="311"/>
    </location>
</feature>
<proteinExistence type="inferred from homology"/>
<comment type="cofactor">
    <cofactor evidence="12 14">
        <name>Mg(2+)</name>
        <dbReference type="ChEBI" id="CHEBI:18420"/>
    </cofactor>
</comment>
<feature type="binding site" evidence="14">
    <location>
        <position position="192"/>
    </location>
    <ligand>
        <name>Mg(2+)</name>
        <dbReference type="ChEBI" id="CHEBI:18420"/>
    </ligand>
</feature>
<dbReference type="GO" id="GO:0046872">
    <property type="term" value="F:metal ion binding"/>
    <property type="evidence" value="ECO:0007669"/>
    <property type="project" value="UniProtKB-KW"/>
</dbReference>
<evidence type="ECO:0000256" key="11">
    <source>
        <dbReference type="ARBA" id="ARBA00023316"/>
    </source>
</evidence>
<keyword evidence="12 14" id="KW-0460">Magnesium</keyword>
<dbReference type="InterPro" id="IPR003524">
    <property type="entry name" value="PNAcMuramoyl-5peptid_Trfase"/>
</dbReference>